<keyword evidence="2" id="KW-1185">Reference proteome</keyword>
<dbReference type="STRING" id="218851.A0A2G5E5X8"/>
<sequence>MEEHHKELQLIPTHLSHIPSSTAYQLPGWAGPSGSSISTASDQFDGPSLDLKLSISLQPLRPPPECVMARPLREYGGKKIDMSCIEAVKWQAAEQFRLASIEKAYAEQVRELTRREMELAHSEFARARHIWEKAREEVEKAERLKARVTRSTDSACTEITCQACRRKFQP</sequence>
<dbReference type="GO" id="GO:0009630">
    <property type="term" value="P:gravitropism"/>
    <property type="evidence" value="ECO:0007669"/>
    <property type="project" value="TreeGrafter"/>
</dbReference>
<dbReference type="FunCoup" id="A0A2G5E5X8">
    <property type="interactions" value="124"/>
</dbReference>
<evidence type="ECO:0000313" key="1">
    <source>
        <dbReference type="EMBL" id="PIA51126.1"/>
    </source>
</evidence>
<dbReference type="OrthoDB" id="1900138at2759"/>
<dbReference type="GO" id="GO:0005634">
    <property type="term" value="C:nucleus"/>
    <property type="evidence" value="ECO:0007669"/>
    <property type="project" value="TreeGrafter"/>
</dbReference>
<organism evidence="1 2">
    <name type="scientific">Aquilegia coerulea</name>
    <name type="common">Rocky mountain columbine</name>
    <dbReference type="NCBI Taxonomy" id="218851"/>
    <lineage>
        <taxon>Eukaryota</taxon>
        <taxon>Viridiplantae</taxon>
        <taxon>Streptophyta</taxon>
        <taxon>Embryophyta</taxon>
        <taxon>Tracheophyta</taxon>
        <taxon>Spermatophyta</taxon>
        <taxon>Magnoliopsida</taxon>
        <taxon>Ranunculales</taxon>
        <taxon>Ranunculaceae</taxon>
        <taxon>Thalictroideae</taxon>
        <taxon>Aquilegia</taxon>
    </lineage>
</organism>
<proteinExistence type="predicted"/>
<accession>A0A2G5E5X8</accession>
<dbReference type="PANTHER" id="PTHR34946">
    <property type="entry name" value="OS03G0310200 PROTEIN"/>
    <property type="match status" value="1"/>
</dbReference>
<dbReference type="EMBL" id="KZ305028">
    <property type="protein sequence ID" value="PIA51126.1"/>
    <property type="molecule type" value="Genomic_DNA"/>
</dbReference>
<dbReference type="PANTHER" id="PTHR34946:SF2">
    <property type="entry name" value="OS04G0386300 PROTEIN"/>
    <property type="match status" value="1"/>
</dbReference>
<protein>
    <submittedName>
        <fullName evidence="1">Uncharacterized protein</fullName>
    </submittedName>
</protein>
<name>A0A2G5E5X8_AQUCA</name>
<dbReference type="AlphaFoldDB" id="A0A2G5E5X8"/>
<dbReference type="Proteomes" id="UP000230069">
    <property type="component" value="Unassembled WGS sequence"/>
</dbReference>
<dbReference type="InParanoid" id="A0A2G5E5X8"/>
<gene>
    <name evidence="1" type="ORF">AQUCO_01100158v1</name>
</gene>
<reference evidence="1 2" key="1">
    <citation type="submission" date="2017-09" db="EMBL/GenBank/DDBJ databases">
        <title>WGS assembly of Aquilegia coerulea Goldsmith.</title>
        <authorList>
            <person name="Hodges S."/>
            <person name="Kramer E."/>
            <person name="Nordborg M."/>
            <person name="Tomkins J."/>
            <person name="Borevitz J."/>
            <person name="Derieg N."/>
            <person name="Yan J."/>
            <person name="Mihaltcheva S."/>
            <person name="Hayes R.D."/>
            <person name="Rokhsar D."/>
        </authorList>
    </citation>
    <scope>NUCLEOTIDE SEQUENCE [LARGE SCALE GENOMIC DNA]</scope>
    <source>
        <strain evidence="2">cv. Goldsmith</strain>
    </source>
</reference>
<evidence type="ECO:0000313" key="2">
    <source>
        <dbReference type="Proteomes" id="UP000230069"/>
    </source>
</evidence>